<dbReference type="AlphaFoldDB" id="A0A0P1F8Z6"/>
<name>A0A0P1F8Z6_9RHOB</name>
<keyword evidence="3" id="KW-0460">Magnesium</keyword>
<dbReference type="Gene3D" id="3.90.550.10">
    <property type="entry name" value="Spore Coat Polysaccharide Biosynthesis Protein SpsA, Chain A"/>
    <property type="match status" value="1"/>
</dbReference>
<evidence type="ECO:0000256" key="3">
    <source>
        <dbReference type="ARBA" id="ARBA00022842"/>
    </source>
</evidence>
<dbReference type="Pfam" id="PF12804">
    <property type="entry name" value="NTP_transf_3"/>
    <property type="match status" value="1"/>
</dbReference>
<dbReference type="CDD" id="cd06422">
    <property type="entry name" value="NTP_transferase_like_1"/>
    <property type="match status" value="1"/>
</dbReference>
<evidence type="ECO:0000313" key="5">
    <source>
        <dbReference type="EMBL" id="CUH51449.1"/>
    </source>
</evidence>
<keyword evidence="2" id="KW-0548">Nucleotidyltransferase</keyword>
<organism evidence="5 6">
    <name type="scientific">Shimia marina</name>
    <dbReference type="NCBI Taxonomy" id="321267"/>
    <lineage>
        <taxon>Bacteria</taxon>
        <taxon>Pseudomonadati</taxon>
        <taxon>Pseudomonadota</taxon>
        <taxon>Alphaproteobacteria</taxon>
        <taxon>Rhodobacterales</taxon>
        <taxon>Roseobacteraceae</taxon>
    </lineage>
</organism>
<sequence>MLFAAGFGTRMGALTQACPKPLLPVAGKPLLDHTLALAQAITPRQIVVNAHYHANQITAHLANTPVSVSLETPEILETGGGLRQALPLLGDAPVFTSNTDAIWRGPNPFALLQEAWKPDEMDALLLCLPRANALGYTRDGDFLMDADGRLTRGPGVVYSGIQILKTEGLHAIADTAFSLNLLWDQMRETKRLFGITYPGEWCDVGTPEGIALAETLLESSDV</sequence>
<dbReference type="InterPro" id="IPR029044">
    <property type="entry name" value="Nucleotide-diphossugar_trans"/>
</dbReference>
<gene>
    <name evidence="5" type="primary">glmU_1</name>
    <name evidence="5" type="ORF">SHM7688_00886</name>
</gene>
<keyword evidence="6" id="KW-1185">Reference proteome</keyword>
<evidence type="ECO:0000256" key="1">
    <source>
        <dbReference type="ARBA" id="ARBA00022679"/>
    </source>
</evidence>
<proteinExistence type="predicted"/>
<dbReference type="PANTHER" id="PTHR43584">
    <property type="entry name" value="NUCLEOTIDYL TRANSFERASE"/>
    <property type="match status" value="1"/>
</dbReference>
<reference evidence="5 6" key="1">
    <citation type="submission" date="2015-09" db="EMBL/GenBank/DDBJ databases">
        <authorList>
            <consortium name="Swine Surveillance"/>
        </authorList>
    </citation>
    <scope>NUCLEOTIDE SEQUENCE [LARGE SCALE GENOMIC DNA]</scope>
    <source>
        <strain evidence="5 6">CECT 7688</strain>
    </source>
</reference>
<evidence type="ECO:0000259" key="4">
    <source>
        <dbReference type="Pfam" id="PF12804"/>
    </source>
</evidence>
<dbReference type="STRING" id="321267.SHM7688_00886"/>
<feature type="domain" description="MobA-like NTP transferase" evidence="4">
    <location>
        <begin position="3"/>
        <end position="125"/>
    </location>
</feature>
<evidence type="ECO:0000256" key="2">
    <source>
        <dbReference type="ARBA" id="ARBA00022695"/>
    </source>
</evidence>
<dbReference type="InterPro" id="IPR025877">
    <property type="entry name" value="MobA-like_NTP_Trfase"/>
</dbReference>
<dbReference type="GO" id="GO:0016779">
    <property type="term" value="F:nucleotidyltransferase activity"/>
    <property type="evidence" value="ECO:0007669"/>
    <property type="project" value="UniProtKB-KW"/>
</dbReference>
<dbReference type="SUPFAM" id="SSF53448">
    <property type="entry name" value="Nucleotide-diphospho-sugar transferases"/>
    <property type="match status" value="1"/>
</dbReference>
<dbReference type="PANTHER" id="PTHR43584:SF8">
    <property type="entry name" value="N-ACETYLMURAMATE ALPHA-1-PHOSPHATE URIDYLYLTRANSFERASE"/>
    <property type="match status" value="1"/>
</dbReference>
<dbReference type="InterPro" id="IPR050065">
    <property type="entry name" value="GlmU-like"/>
</dbReference>
<protein>
    <submittedName>
        <fullName evidence="5">Bifunctional protein GlmU</fullName>
    </submittedName>
</protein>
<keyword evidence="1" id="KW-0808">Transferase</keyword>
<dbReference type="Proteomes" id="UP000054823">
    <property type="component" value="Unassembled WGS sequence"/>
</dbReference>
<accession>A0A0P1F8Z6</accession>
<evidence type="ECO:0000313" key="6">
    <source>
        <dbReference type="Proteomes" id="UP000054823"/>
    </source>
</evidence>
<dbReference type="EMBL" id="CYPW01000006">
    <property type="protein sequence ID" value="CUH51449.1"/>
    <property type="molecule type" value="Genomic_DNA"/>
</dbReference>